<feature type="region of interest" description="Disordered" evidence="1">
    <location>
        <begin position="1"/>
        <end position="27"/>
    </location>
</feature>
<keyword evidence="3" id="KW-1185">Reference proteome</keyword>
<evidence type="ECO:0000313" key="2">
    <source>
        <dbReference type="EMBL" id="KAJ8390732.1"/>
    </source>
</evidence>
<dbReference type="EMBL" id="JAINUG010000166">
    <property type="protein sequence ID" value="KAJ8390732.1"/>
    <property type="molecule type" value="Genomic_DNA"/>
</dbReference>
<proteinExistence type="predicted"/>
<evidence type="ECO:0000256" key="1">
    <source>
        <dbReference type="SAM" id="MobiDB-lite"/>
    </source>
</evidence>
<evidence type="ECO:0000313" key="3">
    <source>
        <dbReference type="Proteomes" id="UP001221898"/>
    </source>
</evidence>
<dbReference type="Proteomes" id="UP001221898">
    <property type="component" value="Unassembled WGS sequence"/>
</dbReference>
<reference evidence="2" key="1">
    <citation type="journal article" date="2023" name="Science">
        <title>Genome structures resolve the early diversification of teleost fishes.</title>
        <authorList>
            <person name="Parey E."/>
            <person name="Louis A."/>
            <person name="Montfort J."/>
            <person name="Bouchez O."/>
            <person name="Roques C."/>
            <person name="Iampietro C."/>
            <person name="Lluch J."/>
            <person name="Castinel A."/>
            <person name="Donnadieu C."/>
            <person name="Desvignes T."/>
            <person name="Floi Bucao C."/>
            <person name="Jouanno E."/>
            <person name="Wen M."/>
            <person name="Mejri S."/>
            <person name="Dirks R."/>
            <person name="Jansen H."/>
            <person name="Henkel C."/>
            <person name="Chen W.J."/>
            <person name="Zahm M."/>
            <person name="Cabau C."/>
            <person name="Klopp C."/>
            <person name="Thompson A.W."/>
            <person name="Robinson-Rechavi M."/>
            <person name="Braasch I."/>
            <person name="Lecointre G."/>
            <person name="Bobe J."/>
            <person name="Postlethwait J.H."/>
            <person name="Berthelot C."/>
            <person name="Roest Crollius H."/>
            <person name="Guiguen Y."/>
        </authorList>
    </citation>
    <scope>NUCLEOTIDE SEQUENCE</scope>
    <source>
        <strain evidence="2">NC1722</strain>
    </source>
</reference>
<comment type="caution">
    <text evidence="2">The sequence shown here is derived from an EMBL/GenBank/DDBJ whole genome shotgun (WGS) entry which is preliminary data.</text>
</comment>
<sequence>MRVPVAVPHKTKRGEDDTRGEETCGRSQACVPPQGGAAEAMPEACAQMVRGPCQTRHHKAAVVYTPVAQAIVVEEPWSEVLQQISNCANEQTVLGVISLETIVCSAYQYAGLSPVEEWRGANNHNII</sequence>
<accession>A0AAD7WB88</accession>
<organism evidence="2 3">
    <name type="scientific">Aldrovandia affinis</name>
    <dbReference type="NCBI Taxonomy" id="143900"/>
    <lineage>
        <taxon>Eukaryota</taxon>
        <taxon>Metazoa</taxon>
        <taxon>Chordata</taxon>
        <taxon>Craniata</taxon>
        <taxon>Vertebrata</taxon>
        <taxon>Euteleostomi</taxon>
        <taxon>Actinopterygii</taxon>
        <taxon>Neopterygii</taxon>
        <taxon>Teleostei</taxon>
        <taxon>Notacanthiformes</taxon>
        <taxon>Halosauridae</taxon>
        <taxon>Aldrovandia</taxon>
    </lineage>
</organism>
<dbReference type="AlphaFoldDB" id="A0AAD7WB88"/>
<name>A0AAD7WB88_9TELE</name>
<gene>
    <name evidence="2" type="ORF">AAFF_G00101120</name>
</gene>
<protein>
    <submittedName>
        <fullName evidence="2">Uncharacterized protein</fullName>
    </submittedName>
</protein>
<feature type="compositionally biased region" description="Basic and acidic residues" evidence="1">
    <location>
        <begin position="13"/>
        <end position="24"/>
    </location>
</feature>